<sequence length="105" mass="10667">MAQSTSDTHCARRTFATATGSGPIIPRPAAPAAVPAAAGPRAAAACFWFHSRSTSGRMCWGSAGFEPSHSLARHTWFAAASAPVLSHSALGPASAPPSPGRKSLK</sequence>
<feature type="region of interest" description="Disordered" evidence="1">
    <location>
        <begin position="1"/>
        <end position="31"/>
    </location>
</feature>
<evidence type="ECO:0000313" key="3">
    <source>
        <dbReference type="Proteomes" id="UP000236333"/>
    </source>
</evidence>
<gene>
    <name evidence="2" type="ORF">TSOC_002766</name>
</gene>
<accession>A0A2J8AD90</accession>
<comment type="caution">
    <text evidence="2">The sequence shown here is derived from an EMBL/GenBank/DDBJ whole genome shotgun (WGS) entry which is preliminary data.</text>
</comment>
<reference evidence="2 3" key="1">
    <citation type="journal article" date="2017" name="Mol. Biol. Evol.">
        <title>The 4-celled Tetrabaena socialis nuclear genome reveals the essential components for genetic control of cell number at the origin of multicellularity in the volvocine lineage.</title>
        <authorList>
            <person name="Featherston J."/>
            <person name="Arakaki Y."/>
            <person name="Hanschen E.R."/>
            <person name="Ferris P.J."/>
            <person name="Michod R.E."/>
            <person name="Olson B.J.S.C."/>
            <person name="Nozaki H."/>
            <person name="Durand P.M."/>
        </authorList>
    </citation>
    <scope>NUCLEOTIDE SEQUENCE [LARGE SCALE GENOMIC DNA]</scope>
    <source>
        <strain evidence="2 3">NIES-571</strain>
    </source>
</reference>
<keyword evidence="3" id="KW-1185">Reference proteome</keyword>
<name>A0A2J8AD90_9CHLO</name>
<dbReference type="EMBL" id="PGGS01000054">
    <property type="protein sequence ID" value="PNH10488.1"/>
    <property type="molecule type" value="Genomic_DNA"/>
</dbReference>
<evidence type="ECO:0000313" key="2">
    <source>
        <dbReference type="EMBL" id="PNH10488.1"/>
    </source>
</evidence>
<dbReference type="AlphaFoldDB" id="A0A2J8AD90"/>
<evidence type="ECO:0000256" key="1">
    <source>
        <dbReference type="SAM" id="MobiDB-lite"/>
    </source>
</evidence>
<proteinExistence type="predicted"/>
<protein>
    <submittedName>
        <fullName evidence="2">Uncharacterized protein</fullName>
    </submittedName>
</protein>
<dbReference type="Proteomes" id="UP000236333">
    <property type="component" value="Unassembled WGS sequence"/>
</dbReference>
<organism evidence="2 3">
    <name type="scientific">Tetrabaena socialis</name>
    <dbReference type="NCBI Taxonomy" id="47790"/>
    <lineage>
        <taxon>Eukaryota</taxon>
        <taxon>Viridiplantae</taxon>
        <taxon>Chlorophyta</taxon>
        <taxon>core chlorophytes</taxon>
        <taxon>Chlorophyceae</taxon>
        <taxon>CS clade</taxon>
        <taxon>Chlamydomonadales</taxon>
        <taxon>Tetrabaenaceae</taxon>
        <taxon>Tetrabaena</taxon>
    </lineage>
</organism>